<evidence type="ECO:0000313" key="10">
    <source>
        <dbReference type="Proteomes" id="UP000030700"/>
    </source>
</evidence>
<dbReference type="EMBL" id="DF820457">
    <property type="protein sequence ID" value="GAK51534.1"/>
    <property type="molecule type" value="Genomic_DNA"/>
</dbReference>
<keyword evidence="10" id="KW-1185">Reference proteome</keyword>
<dbReference type="InterPro" id="IPR004358">
    <property type="entry name" value="Sig_transdc_His_kin-like_C"/>
</dbReference>
<dbReference type="CDD" id="cd19920">
    <property type="entry name" value="REC_PA4781-like"/>
    <property type="match status" value="1"/>
</dbReference>
<evidence type="ECO:0000259" key="7">
    <source>
        <dbReference type="PROSITE" id="PS50109"/>
    </source>
</evidence>
<organism evidence="9">
    <name type="scientific">Candidatus Moduliflexus flocculans</name>
    <dbReference type="NCBI Taxonomy" id="1499966"/>
    <lineage>
        <taxon>Bacteria</taxon>
        <taxon>Candidatus Moduliflexota</taxon>
        <taxon>Candidatus Moduliflexia</taxon>
        <taxon>Candidatus Moduliflexales</taxon>
        <taxon>Candidatus Moduliflexaceae</taxon>
    </lineage>
</organism>
<dbReference type="PANTHER" id="PTHR43547:SF2">
    <property type="entry name" value="HYBRID SIGNAL TRANSDUCTION HISTIDINE KINASE C"/>
    <property type="match status" value="1"/>
</dbReference>
<dbReference type="Pfam" id="PF02518">
    <property type="entry name" value="HATPase_c"/>
    <property type="match status" value="1"/>
</dbReference>
<dbReference type="Gene3D" id="1.10.287.130">
    <property type="match status" value="1"/>
</dbReference>
<dbReference type="InterPro" id="IPR036890">
    <property type="entry name" value="HATPase_C_sf"/>
</dbReference>
<dbReference type="Proteomes" id="UP000030700">
    <property type="component" value="Unassembled WGS sequence"/>
</dbReference>
<protein>
    <recommendedName>
        <fullName evidence="2">histidine kinase</fullName>
        <ecNumber evidence="2">2.7.13.3</ecNumber>
    </recommendedName>
</protein>
<dbReference type="InterPro" id="IPR011006">
    <property type="entry name" value="CheY-like_superfamily"/>
</dbReference>
<feature type="modified residue" description="4-aspartylphosphate" evidence="6">
    <location>
        <position position="59"/>
    </location>
</feature>
<dbReference type="PANTHER" id="PTHR43547">
    <property type="entry name" value="TWO-COMPONENT HISTIDINE KINASE"/>
    <property type="match status" value="1"/>
</dbReference>
<reference evidence="9" key="1">
    <citation type="journal article" date="2015" name="PeerJ">
        <title>First genomic representation of candidate bacterial phylum KSB3 points to enhanced environmental sensing as a trigger of wastewater bulking.</title>
        <authorList>
            <person name="Sekiguchi Y."/>
            <person name="Ohashi A."/>
            <person name="Parks D.H."/>
            <person name="Yamauchi T."/>
            <person name="Tyson G.W."/>
            <person name="Hugenholtz P."/>
        </authorList>
    </citation>
    <scope>NUCLEOTIDE SEQUENCE [LARGE SCALE GENOMIC DNA]</scope>
</reference>
<dbReference type="CDD" id="cd00082">
    <property type="entry name" value="HisKA"/>
    <property type="match status" value="1"/>
</dbReference>
<dbReference type="InterPro" id="IPR036097">
    <property type="entry name" value="HisK_dim/P_sf"/>
</dbReference>
<dbReference type="Pfam" id="PF00072">
    <property type="entry name" value="Response_reg"/>
    <property type="match status" value="1"/>
</dbReference>
<evidence type="ECO:0000259" key="8">
    <source>
        <dbReference type="PROSITE" id="PS50110"/>
    </source>
</evidence>
<dbReference type="Gene3D" id="3.40.50.2300">
    <property type="match status" value="1"/>
</dbReference>
<dbReference type="InterPro" id="IPR003661">
    <property type="entry name" value="HisK_dim/P_dom"/>
</dbReference>
<dbReference type="SMART" id="SM00388">
    <property type="entry name" value="HisKA"/>
    <property type="match status" value="1"/>
</dbReference>
<dbReference type="InterPro" id="IPR001789">
    <property type="entry name" value="Sig_transdc_resp-reg_receiver"/>
</dbReference>
<dbReference type="GO" id="GO:0000155">
    <property type="term" value="F:phosphorelay sensor kinase activity"/>
    <property type="evidence" value="ECO:0007669"/>
    <property type="project" value="InterPro"/>
</dbReference>
<dbReference type="Pfam" id="PF00512">
    <property type="entry name" value="HisKA"/>
    <property type="match status" value="1"/>
</dbReference>
<evidence type="ECO:0000313" key="9">
    <source>
        <dbReference type="EMBL" id="GAK51534.1"/>
    </source>
</evidence>
<dbReference type="PROSITE" id="PS50110">
    <property type="entry name" value="RESPONSE_REGULATORY"/>
    <property type="match status" value="1"/>
</dbReference>
<keyword evidence="3 6" id="KW-0597">Phosphoprotein</keyword>
<evidence type="ECO:0000256" key="1">
    <source>
        <dbReference type="ARBA" id="ARBA00000085"/>
    </source>
</evidence>
<dbReference type="Gene3D" id="3.30.565.10">
    <property type="entry name" value="Histidine kinase-like ATPase, C-terminal domain"/>
    <property type="match status" value="1"/>
</dbReference>
<proteinExistence type="predicted"/>
<evidence type="ECO:0000256" key="5">
    <source>
        <dbReference type="ARBA" id="ARBA00022777"/>
    </source>
</evidence>
<keyword evidence="5 9" id="KW-0418">Kinase</keyword>
<dbReference type="EC" id="2.7.13.3" evidence="2"/>
<keyword evidence="4" id="KW-0808">Transferase</keyword>
<dbReference type="InterPro" id="IPR003594">
    <property type="entry name" value="HATPase_dom"/>
</dbReference>
<dbReference type="SUPFAM" id="SSF47384">
    <property type="entry name" value="Homodimeric domain of signal transducing histidine kinase"/>
    <property type="match status" value="1"/>
</dbReference>
<evidence type="ECO:0000256" key="2">
    <source>
        <dbReference type="ARBA" id="ARBA00012438"/>
    </source>
</evidence>
<dbReference type="InterPro" id="IPR005467">
    <property type="entry name" value="His_kinase_dom"/>
</dbReference>
<dbReference type="SMART" id="SM00387">
    <property type="entry name" value="HATPase_c"/>
    <property type="match status" value="1"/>
</dbReference>
<accession>A0A081BMB8</accession>
<feature type="domain" description="Histidine kinase" evidence="7">
    <location>
        <begin position="169"/>
        <end position="387"/>
    </location>
</feature>
<evidence type="ECO:0000256" key="6">
    <source>
        <dbReference type="PROSITE-ProRule" id="PRU00169"/>
    </source>
</evidence>
<dbReference type="PRINTS" id="PR00344">
    <property type="entry name" value="BCTRLSENSOR"/>
</dbReference>
<comment type="catalytic activity">
    <reaction evidence="1">
        <text>ATP + protein L-histidine = ADP + protein N-phospho-L-histidine.</text>
        <dbReference type="EC" id="2.7.13.3"/>
    </reaction>
</comment>
<dbReference type="PROSITE" id="PS50109">
    <property type="entry name" value="HIS_KIN"/>
    <property type="match status" value="1"/>
</dbReference>
<dbReference type="SUPFAM" id="SSF52172">
    <property type="entry name" value="CheY-like"/>
    <property type="match status" value="1"/>
</dbReference>
<name>A0A081BMB8_9BACT</name>
<dbReference type="AlphaFoldDB" id="A0A081BMB8"/>
<evidence type="ECO:0000256" key="3">
    <source>
        <dbReference type="ARBA" id="ARBA00022553"/>
    </source>
</evidence>
<sequence>MESLVFTESTILVVDDHPENLKVLTTYLRNLGCGIRVAMSGEKAIELADDFLPDLILLDVMMPGINGFETCRQLKQSERTKEIPVIFMTALAEMTDKLQGFEVGGVDYITKPLQHEEVIARVKAHLLVQYLQKQLRLKNELVQEQNLSLQQLNAALNRSNANKDKFFSIIAHDLRSPFAGLIGLTELILDDIDDVGKDDIRRYVIQLKESTEKLLELLENLLTWSRLQRQAMEYFPQRMDLRTFVMRNFALFASVSQQKQITMHHTLDEPLWAYGDVDMVNTVVRNLLSNALKFTKPGGTITISGHAESDHIRFSVADTGIGFAPEQLAKLFRIEEKFQRPGTAGERGTGLGLILCKELIEKNHGQIWGECGSGKGSVFHFTLPTSAPKPDGEENKKRI</sequence>
<dbReference type="STRING" id="1499966.U14_02779"/>
<gene>
    <name evidence="9" type="ORF">U14_02779</name>
</gene>
<dbReference type="SMART" id="SM00448">
    <property type="entry name" value="REC"/>
    <property type="match status" value="1"/>
</dbReference>
<dbReference type="SUPFAM" id="SSF55874">
    <property type="entry name" value="ATPase domain of HSP90 chaperone/DNA topoisomerase II/histidine kinase"/>
    <property type="match status" value="1"/>
</dbReference>
<feature type="domain" description="Response regulatory" evidence="8">
    <location>
        <begin position="10"/>
        <end position="126"/>
    </location>
</feature>
<dbReference type="FunFam" id="3.30.565.10:FF:000006">
    <property type="entry name" value="Sensor histidine kinase WalK"/>
    <property type="match status" value="1"/>
</dbReference>
<evidence type="ECO:0000256" key="4">
    <source>
        <dbReference type="ARBA" id="ARBA00022679"/>
    </source>
</evidence>
<dbReference type="HOGENOM" id="CLU_000445_114_72_0"/>